<feature type="domain" description="PAS" evidence="10">
    <location>
        <begin position="780"/>
        <end position="858"/>
    </location>
</feature>
<dbReference type="Gene3D" id="3.40.50.2300">
    <property type="match status" value="1"/>
</dbReference>
<evidence type="ECO:0000259" key="11">
    <source>
        <dbReference type="PROSITE" id="PS50113"/>
    </source>
</evidence>
<feature type="domain" description="PAS" evidence="10">
    <location>
        <begin position="525"/>
        <end position="570"/>
    </location>
</feature>
<dbReference type="PROSITE" id="PS50110">
    <property type="entry name" value="RESPONSE_REGULATORY"/>
    <property type="match status" value="1"/>
</dbReference>
<dbReference type="SMART" id="SM00086">
    <property type="entry name" value="PAC"/>
    <property type="match status" value="6"/>
</dbReference>
<evidence type="ECO:0000256" key="3">
    <source>
        <dbReference type="ARBA" id="ARBA00022553"/>
    </source>
</evidence>
<evidence type="ECO:0000256" key="1">
    <source>
        <dbReference type="ARBA" id="ARBA00000085"/>
    </source>
</evidence>
<evidence type="ECO:0000259" key="9">
    <source>
        <dbReference type="PROSITE" id="PS50110"/>
    </source>
</evidence>
<dbReference type="InterPro" id="IPR013655">
    <property type="entry name" value="PAS_fold_3"/>
</dbReference>
<dbReference type="SUPFAM" id="SSF55785">
    <property type="entry name" value="PYP-like sensor domain (PAS domain)"/>
    <property type="match status" value="8"/>
</dbReference>
<dbReference type="SMART" id="SM00387">
    <property type="entry name" value="HATPase_c"/>
    <property type="match status" value="1"/>
</dbReference>
<dbReference type="InterPro" id="IPR000700">
    <property type="entry name" value="PAS-assoc_C"/>
</dbReference>
<dbReference type="Proteomes" id="UP000391834">
    <property type="component" value="Unassembled WGS sequence"/>
</dbReference>
<dbReference type="Pfam" id="PF13426">
    <property type="entry name" value="PAS_9"/>
    <property type="match status" value="4"/>
</dbReference>
<evidence type="ECO:0000256" key="6">
    <source>
        <dbReference type="ARBA" id="ARBA00023012"/>
    </source>
</evidence>
<keyword evidence="6" id="KW-0902">Two-component regulatory system</keyword>
<dbReference type="FunFam" id="1.10.287.130:FF:000001">
    <property type="entry name" value="Two-component sensor histidine kinase"/>
    <property type="match status" value="1"/>
</dbReference>
<feature type="domain" description="PAC" evidence="11">
    <location>
        <begin position="228"/>
        <end position="278"/>
    </location>
</feature>
<keyword evidence="3 7" id="KW-0597">Phosphoprotein</keyword>
<dbReference type="Pfam" id="PF02518">
    <property type="entry name" value="HATPase_c"/>
    <property type="match status" value="1"/>
</dbReference>
<evidence type="ECO:0000256" key="2">
    <source>
        <dbReference type="ARBA" id="ARBA00012438"/>
    </source>
</evidence>
<dbReference type="SUPFAM" id="SSF47384">
    <property type="entry name" value="Homodimeric domain of signal transducing histidine kinase"/>
    <property type="match status" value="1"/>
</dbReference>
<dbReference type="PROSITE" id="PS50109">
    <property type="entry name" value="HIS_KIN"/>
    <property type="match status" value="1"/>
</dbReference>
<dbReference type="RefSeq" id="WP_051569027.1">
    <property type="nucleotide sequence ID" value="NZ_BLAX01000001.1"/>
</dbReference>
<dbReference type="Pfam" id="PF00512">
    <property type="entry name" value="HisKA"/>
    <property type="match status" value="1"/>
</dbReference>
<dbReference type="InterPro" id="IPR003661">
    <property type="entry name" value="HisK_dim/P_dom"/>
</dbReference>
<feature type="domain" description="PAC" evidence="11">
    <location>
        <begin position="853"/>
        <end position="905"/>
    </location>
</feature>
<dbReference type="PROSITE" id="PS50113">
    <property type="entry name" value="PAC"/>
    <property type="match status" value="5"/>
</dbReference>
<dbReference type="PANTHER" id="PTHR43047:SF64">
    <property type="entry name" value="HISTIDINE KINASE CONTAINING CHEY-HOMOLOGOUS RECEIVER DOMAIN AND PAS DOMAIN-RELATED"/>
    <property type="match status" value="1"/>
</dbReference>
<dbReference type="SUPFAM" id="SSF55874">
    <property type="entry name" value="ATPase domain of HSP90 chaperone/DNA topoisomerase II/histidine kinase"/>
    <property type="match status" value="1"/>
</dbReference>
<dbReference type="InterPro" id="IPR036890">
    <property type="entry name" value="HATPase_C_sf"/>
</dbReference>
<dbReference type="Pfam" id="PF08447">
    <property type="entry name" value="PAS_3"/>
    <property type="match status" value="1"/>
</dbReference>
<evidence type="ECO:0000259" key="8">
    <source>
        <dbReference type="PROSITE" id="PS50109"/>
    </source>
</evidence>
<dbReference type="InterPro" id="IPR036097">
    <property type="entry name" value="HisK_dim/P_sf"/>
</dbReference>
<evidence type="ECO:0000256" key="5">
    <source>
        <dbReference type="ARBA" id="ARBA00022777"/>
    </source>
</evidence>
<dbReference type="SMART" id="SM00448">
    <property type="entry name" value="REC"/>
    <property type="match status" value="1"/>
</dbReference>
<dbReference type="PANTHER" id="PTHR43047">
    <property type="entry name" value="TWO-COMPONENT HISTIDINE PROTEIN KINASE"/>
    <property type="match status" value="1"/>
</dbReference>
<evidence type="ECO:0000259" key="10">
    <source>
        <dbReference type="PROSITE" id="PS50112"/>
    </source>
</evidence>
<dbReference type="InterPro" id="IPR001789">
    <property type="entry name" value="Sig_transdc_resp-reg_receiver"/>
</dbReference>
<dbReference type="Pfam" id="PF08448">
    <property type="entry name" value="PAS_4"/>
    <property type="match status" value="3"/>
</dbReference>
<dbReference type="Gene3D" id="3.30.565.10">
    <property type="entry name" value="Histidine kinase-like ATPase, C-terminal domain"/>
    <property type="match status" value="1"/>
</dbReference>
<reference evidence="12 13" key="1">
    <citation type="submission" date="2019-10" db="EMBL/GenBank/DDBJ databases">
        <title>Prolixibacter strains distinguished by the presence of nitrate reductase genes were adept at nitrate-dependent anaerobic corrosion of metallic iron and carbon steel.</title>
        <authorList>
            <person name="Iino T."/>
            <person name="Shono N."/>
            <person name="Ito K."/>
            <person name="Nakamura R."/>
            <person name="Sueoka K."/>
            <person name="Harayama S."/>
            <person name="Ohkuma M."/>
        </authorList>
    </citation>
    <scope>NUCLEOTIDE SEQUENCE [LARGE SCALE GENOMIC DNA]</scope>
    <source>
        <strain evidence="12 13">JCM 13498</strain>
    </source>
</reference>
<dbReference type="InterPro" id="IPR003594">
    <property type="entry name" value="HATPase_dom"/>
</dbReference>
<feature type="modified residue" description="4-aspartylphosphate" evidence="7">
    <location>
        <position position="1352"/>
    </location>
</feature>
<dbReference type="GO" id="GO:0000155">
    <property type="term" value="F:phosphorelay sensor kinase activity"/>
    <property type="evidence" value="ECO:0007669"/>
    <property type="project" value="InterPro"/>
</dbReference>
<protein>
    <recommendedName>
        <fullName evidence="2">histidine kinase</fullName>
        <ecNumber evidence="2">2.7.13.3</ecNumber>
    </recommendedName>
</protein>
<dbReference type="InterPro" id="IPR005467">
    <property type="entry name" value="His_kinase_dom"/>
</dbReference>
<dbReference type="SMART" id="SM00388">
    <property type="entry name" value="HisKA"/>
    <property type="match status" value="1"/>
</dbReference>
<dbReference type="SUPFAM" id="SSF52172">
    <property type="entry name" value="CheY-like"/>
    <property type="match status" value="1"/>
</dbReference>
<organism evidence="12 13">
    <name type="scientific">Prolixibacter bellariivorans</name>
    <dbReference type="NCBI Taxonomy" id="314319"/>
    <lineage>
        <taxon>Bacteria</taxon>
        <taxon>Pseudomonadati</taxon>
        <taxon>Bacteroidota</taxon>
        <taxon>Bacteroidia</taxon>
        <taxon>Marinilabiliales</taxon>
        <taxon>Prolixibacteraceae</taxon>
        <taxon>Prolixibacter</taxon>
    </lineage>
</organism>
<dbReference type="InterPro" id="IPR000014">
    <property type="entry name" value="PAS"/>
</dbReference>
<accession>A0A5M4B378</accession>
<evidence type="ECO:0000256" key="7">
    <source>
        <dbReference type="PROSITE-ProRule" id="PRU00169"/>
    </source>
</evidence>
<dbReference type="PRINTS" id="PR00344">
    <property type="entry name" value="BCTRLSENSOR"/>
</dbReference>
<feature type="domain" description="PAC" evidence="11">
    <location>
        <begin position="727"/>
        <end position="779"/>
    </location>
</feature>
<dbReference type="CDD" id="cd17546">
    <property type="entry name" value="REC_hyHK_CKI1_RcsC-like"/>
    <property type="match status" value="1"/>
</dbReference>
<dbReference type="Pfam" id="PF00072">
    <property type="entry name" value="Response_reg"/>
    <property type="match status" value="1"/>
</dbReference>
<keyword evidence="4" id="KW-0808">Transferase</keyword>
<dbReference type="CDD" id="cd00082">
    <property type="entry name" value="HisKA"/>
    <property type="match status" value="1"/>
</dbReference>
<dbReference type="PROSITE" id="PS50112">
    <property type="entry name" value="PAS"/>
    <property type="match status" value="5"/>
</dbReference>
<dbReference type="CDD" id="cd00130">
    <property type="entry name" value="PAS"/>
    <property type="match status" value="6"/>
</dbReference>
<feature type="domain" description="PAC" evidence="11">
    <location>
        <begin position="475"/>
        <end position="528"/>
    </location>
</feature>
<dbReference type="InterPro" id="IPR011006">
    <property type="entry name" value="CheY-like_superfamily"/>
</dbReference>
<feature type="domain" description="Response regulatory" evidence="9">
    <location>
        <begin position="1302"/>
        <end position="1417"/>
    </location>
</feature>
<evidence type="ECO:0000256" key="4">
    <source>
        <dbReference type="ARBA" id="ARBA00022679"/>
    </source>
</evidence>
<gene>
    <name evidence="12" type="ORF">PbJCM13498_34680</name>
</gene>
<feature type="domain" description="PAC" evidence="11">
    <location>
        <begin position="597"/>
        <end position="651"/>
    </location>
</feature>
<dbReference type="Gene3D" id="3.30.450.20">
    <property type="entry name" value="PAS domain"/>
    <property type="match status" value="8"/>
</dbReference>
<proteinExistence type="predicted"/>
<dbReference type="OrthoDB" id="9796457at2"/>
<dbReference type="InterPro" id="IPR013656">
    <property type="entry name" value="PAS_4"/>
</dbReference>
<comment type="catalytic activity">
    <reaction evidence="1">
        <text>ATP + protein L-histidine = ADP + protein N-phospho-L-histidine.</text>
        <dbReference type="EC" id="2.7.13.3"/>
    </reaction>
</comment>
<evidence type="ECO:0000313" key="12">
    <source>
        <dbReference type="EMBL" id="GET34605.1"/>
    </source>
</evidence>
<feature type="domain" description="PAS" evidence="10">
    <location>
        <begin position="902"/>
        <end position="953"/>
    </location>
</feature>
<name>A0A5M4B378_9BACT</name>
<dbReference type="Gene3D" id="1.10.287.130">
    <property type="match status" value="1"/>
</dbReference>
<feature type="domain" description="PAS" evidence="10">
    <location>
        <begin position="154"/>
        <end position="225"/>
    </location>
</feature>
<dbReference type="EC" id="2.7.13.3" evidence="2"/>
<dbReference type="InterPro" id="IPR035965">
    <property type="entry name" value="PAS-like_dom_sf"/>
</dbReference>
<keyword evidence="5" id="KW-0418">Kinase</keyword>
<sequence length="1417" mass="162164">MGKKENIKSAKRPSHSKMSLTARGEVDMFAENIINTVREPMLVLNEELKVIKANLSFYNFFRVNPEDTIGRLIFELGNQQWDIPKLRELLEVILPEKITFDNYEVEHSFSTIGQRIILLNARQIKRAAGEEKIILLAIEDITEREHALETIKSNEQKFVTLAEQSPNLIFINYNGRVVYVNQKCVDVMGYSKEEYYAEDFDFMVLIDDDYKDIIRQNLYKSMQGLHVEPFDYRIVTKNNTKLDALITTELVDYLGGKAIMGTITDITERKHTEAVLRESERRTRALLDAVPDLIFRMDSEGTYLDYKADKATLYDQSGETIIGKKNRDITPPGFADLTERYIRKTLDSGAIQELEYQLDTPMHGMRDYEARMVPSGKDEVIAFVRDITKRKEAEALLKESEKFLRETQKIALLGTYALDIKTGKWRSSEILDSIFGIDADYDRSIKGWTAIVHPEWQQVMQEYLTNEVLGSLKKFDKEYKIIRKNDNTERWVRGMGELVLNGENQPIQLVGTIQDITESKLAEESLLKLKKAIDNSAEIIFLTDEHGIFTFANPTFTAIYGYTIDEIIGKVTPRILKSGLKDANDYIQYWEKLKSGNEVRDEFINKRKDGTLIQVEVSTSPVFDDRENIIGFIGIQRDITERKQSEEALLKSQQIIEGIINTIPVRVFWKDKNLTYLGCNNIFAQDAGFNDPKEIIGKDDYQMVWRDQAELYHRDDRLVIESGKARLNIEEPQTTPDGKNITLLTSKIPLRGPKGEINGVLGTYIDITERKQIELTLLERENFLDTLLNAIPIPVFYKDKNGRYLGFNKAYETFFDCSRDELIGKTVFEQSPGELAEIYFAKDNELLKTREEQHYESKIKTKNNLIRDVIFNKAVFTNSEGNVDGIIGTILDITDRKRTEESQRLFRTLLDKSNDAIEVIDVETGQFIDVNERACIDLGYSRSELLGMNIFDIDPNQTPEMFQSLMDGFQLSNSTIIETLHLRKDGTTFPVEVNVTMVQLEKIYTIAIVRDITQRKLDEQELISAKNKAEESDRLKSAFLANMSHEIRTPMNGILGFTELLKEPMLSSEEQQQYIDIIEDSSKRMLNIINDIVNISKIESGQVEISISDTNVNELLDYVYRFFKPEAEQKELNIFYRALLPNDEVVIKTDREKVFVVLTNLVNNAIKFSSTGSVELGCQRKGNFFEFFVKDSGPGIHPEQTEVIFERFRQGSESLTRTYEGAGLGLSISKAYVEMLGGKIWVENNTDTQGTTCDGSEKWPEENNGGATFYFSIPINHAPKEKNNVQIDLPNNVAKYQAKKLKILIAEDDVVSEKLMSFVVRNFAKEILKVNTGIQVVETIQSNPDIDLILMDIKMPGIDGYEATRQIRAFNKEVVIIAQTAYGFAGDREEAIQAGCNDYISKPIDNDALSKMIKSYF</sequence>
<dbReference type="SMART" id="SM00091">
    <property type="entry name" value="PAS"/>
    <property type="match status" value="6"/>
</dbReference>
<dbReference type="InterPro" id="IPR004358">
    <property type="entry name" value="Sig_transdc_His_kin-like_C"/>
</dbReference>
<comment type="caution">
    <text evidence="12">The sequence shown here is derived from an EMBL/GenBank/DDBJ whole genome shotgun (WGS) entry which is preliminary data.</text>
</comment>
<feature type="domain" description="Histidine kinase" evidence="8">
    <location>
        <begin position="1042"/>
        <end position="1277"/>
    </location>
</feature>
<dbReference type="Gene3D" id="2.10.70.100">
    <property type="match status" value="1"/>
</dbReference>
<feature type="domain" description="PAS" evidence="10">
    <location>
        <begin position="279"/>
        <end position="349"/>
    </location>
</feature>
<dbReference type="EMBL" id="BLAX01000001">
    <property type="protein sequence ID" value="GET34605.1"/>
    <property type="molecule type" value="Genomic_DNA"/>
</dbReference>
<keyword evidence="13" id="KW-1185">Reference proteome</keyword>
<evidence type="ECO:0000313" key="13">
    <source>
        <dbReference type="Proteomes" id="UP000391834"/>
    </source>
</evidence>
<dbReference type="NCBIfam" id="TIGR00229">
    <property type="entry name" value="sensory_box"/>
    <property type="match status" value="7"/>
</dbReference>
<dbReference type="InterPro" id="IPR001610">
    <property type="entry name" value="PAC"/>
</dbReference>